<reference evidence="3" key="3">
    <citation type="journal article" date="2018" name="BMC Genomics">
        <title>Whole genome sequencing and function prediction of 133 gut anaerobes isolated from chicken caecum in pure cultures.</title>
        <authorList>
            <person name="Medvecky M."/>
            <person name="Cejkova D."/>
            <person name="Polansky O."/>
            <person name="Karasova D."/>
            <person name="Kubasova T."/>
            <person name="Cizek A."/>
            <person name="Rychlik I."/>
        </authorList>
    </citation>
    <scope>NUCLEOTIDE SEQUENCE</scope>
    <source>
        <strain evidence="3">An144</strain>
    </source>
</reference>
<dbReference type="PIRSF" id="PIRSF031501">
    <property type="entry name" value="QueT"/>
    <property type="match status" value="1"/>
</dbReference>
<dbReference type="PANTHER" id="PTHR40044:SF1">
    <property type="entry name" value="INTEGRAL MEMBRANE PROTEIN"/>
    <property type="match status" value="1"/>
</dbReference>
<feature type="transmembrane region" description="Helical" evidence="1">
    <location>
        <begin position="137"/>
        <end position="161"/>
    </location>
</feature>
<sequence length="169" mass="18479">MHQEKPQTIANSKTLELAKSAIVAALYVALTVVLAPFSYGAIQVRIAEMFNFLPLYNKRYIWAVTVGVFISNLFSQVGPIDLVVGTLSTLFVLLINVKVTENMKSMKQKMAVSTIICAVSMFTIAAELTFVAGLPFFYSWLTIGVGEFIAMAVGSLIIYAVGKKIDLTK</sequence>
<keyword evidence="1" id="KW-1133">Transmembrane helix</keyword>
<evidence type="ECO:0000313" key="5">
    <source>
        <dbReference type="Proteomes" id="UP000196074"/>
    </source>
</evidence>
<evidence type="ECO:0000256" key="1">
    <source>
        <dbReference type="SAM" id="Phobius"/>
    </source>
</evidence>
<evidence type="ECO:0000313" key="3">
    <source>
        <dbReference type="EMBL" id="OUQ09933.1"/>
    </source>
</evidence>
<gene>
    <name evidence="4" type="ORF">A5869_001979</name>
    <name evidence="3" type="ORF">B5E88_07845</name>
    <name evidence="2" type="ORF">U1294_04270</name>
</gene>
<dbReference type="Proteomes" id="UP001290582">
    <property type="component" value="Unassembled WGS sequence"/>
</dbReference>
<evidence type="ECO:0000313" key="4">
    <source>
        <dbReference type="EMBL" id="OUZ14873.1"/>
    </source>
</evidence>
<evidence type="ECO:0000313" key="2">
    <source>
        <dbReference type="EMBL" id="MDZ5597443.1"/>
    </source>
</evidence>
<feature type="transmembrane region" description="Helical" evidence="1">
    <location>
        <begin position="82"/>
        <end position="99"/>
    </location>
</feature>
<dbReference type="Pfam" id="PF06177">
    <property type="entry name" value="QueT"/>
    <property type="match status" value="1"/>
</dbReference>
<proteinExistence type="predicted"/>
<dbReference type="Proteomes" id="UP000196503">
    <property type="component" value="Unassembled WGS sequence"/>
</dbReference>
<feature type="transmembrane region" description="Helical" evidence="1">
    <location>
        <begin position="111"/>
        <end position="131"/>
    </location>
</feature>
<dbReference type="EMBL" id="NIBL01000003">
    <property type="protein sequence ID" value="OUZ14873.1"/>
    <property type="molecule type" value="Genomic_DNA"/>
</dbReference>
<reference evidence="5" key="1">
    <citation type="submission" date="2017-04" db="EMBL/GenBank/DDBJ databases">
        <title>Function of individual gut microbiota members based on whole genome sequencing of pure cultures obtained from chicken caecum.</title>
        <authorList>
            <person name="Medvecky M."/>
            <person name="Cejkova D."/>
            <person name="Polansky O."/>
            <person name="Karasova D."/>
            <person name="Kubasova T."/>
            <person name="Cizek A."/>
            <person name="Rychlik I."/>
        </authorList>
    </citation>
    <scope>NUCLEOTIDE SEQUENCE [LARGE SCALE GENOMIC DNA]</scope>
    <source>
        <strain evidence="5">An144</strain>
    </source>
</reference>
<name>A0A0H2QH65_9ENTE</name>
<feature type="transmembrane region" description="Helical" evidence="1">
    <location>
        <begin position="20"/>
        <end position="39"/>
    </location>
</feature>
<reference evidence="2" key="4">
    <citation type="submission" date="2023-12" db="EMBL/GenBank/DDBJ databases">
        <title>Molecular genomic analyses of Enterococcus cecorum from sepsis oubreaks in broilers.</title>
        <authorList>
            <person name="Rhoads D."/>
            <person name="Alrubaye A."/>
        </authorList>
    </citation>
    <scope>NUCLEOTIDE SEQUENCE</scope>
    <source>
        <strain evidence="2">1755</strain>
    </source>
</reference>
<dbReference type="PANTHER" id="PTHR40044">
    <property type="entry name" value="INTEGRAL MEMBRANE PROTEIN-RELATED"/>
    <property type="match status" value="1"/>
</dbReference>
<dbReference type="AlphaFoldDB" id="A0A0H2QH65"/>
<keyword evidence="1" id="KW-0472">Membrane</keyword>
<reference evidence="4 6" key="2">
    <citation type="submission" date="2017-05" db="EMBL/GenBank/DDBJ databases">
        <title>The Genome Sequence of Enterococcus faecium 2D5_DIV0622.</title>
        <authorList>
            <consortium name="The Broad Institute Genomics Platform"/>
            <consortium name="The Broad Institute Genomic Center for Infectious Diseases"/>
            <person name="Earl A."/>
            <person name="Manson A."/>
            <person name="Schwartman J."/>
            <person name="Gilmore M."/>
            <person name="Abouelleil A."/>
            <person name="Cao P."/>
            <person name="Chapman S."/>
            <person name="Cusick C."/>
            <person name="Shea T."/>
            <person name="Young S."/>
            <person name="Neafsey D."/>
            <person name="Nusbaum C."/>
            <person name="Birren B."/>
        </authorList>
    </citation>
    <scope>NUCLEOTIDE SEQUENCE [LARGE SCALE GENOMIC DNA]</scope>
    <source>
        <strain evidence="4 6">2D5_DIV0622</strain>
    </source>
</reference>
<keyword evidence="1" id="KW-0812">Transmembrane</keyword>
<dbReference type="InterPro" id="IPR010387">
    <property type="entry name" value="QueT"/>
</dbReference>
<dbReference type="EMBL" id="NFLC01000014">
    <property type="protein sequence ID" value="OUQ09933.1"/>
    <property type="molecule type" value="Genomic_DNA"/>
</dbReference>
<evidence type="ECO:0000313" key="6">
    <source>
        <dbReference type="Proteomes" id="UP000196503"/>
    </source>
</evidence>
<dbReference type="Proteomes" id="UP000196074">
    <property type="component" value="Unassembled WGS sequence"/>
</dbReference>
<comment type="caution">
    <text evidence="3">The sequence shown here is derived from an EMBL/GenBank/DDBJ whole genome shotgun (WGS) entry which is preliminary data.</text>
</comment>
<dbReference type="EMBL" id="JAXOGL010000005">
    <property type="protein sequence ID" value="MDZ5597443.1"/>
    <property type="molecule type" value="Genomic_DNA"/>
</dbReference>
<accession>A0A0H2QH65</accession>
<dbReference type="RefSeq" id="WP_047242794.1">
    <property type="nucleotide sequence ID" value="NZ_CP010060.1"/>
</dbReference>
<protein>
    <submittedName>
        <fullName evidence="2">QueT transporter family protein</fullName>
    </submittedName>
</protein>
<organism evidence="3 5">
    <name type="scientific">Enterococcus cecorum</name>
    <dbReference type="NCBI Taxonomy" id="44008"/>
    <lineage>
        <taxon>Bacteria</taxon>
        <taxon>Bacillati</taxon>
        <taxon>Bacillota</taxon>
        <taxon>Bacilli</taxon>
        <taxon>Lactobacillales</taxon>
        <taxon>Enterococcaceae</taxon>
        <taxon>Enterococcus</taxon>
    </lineage>
</organism>